<feature type="signal peptide" evidence="1">
    <location>
        <begin position="1"/>
        <end position="22"/>
    </location>
</feature>
<proteinExistence type="predicted"/>
<accession>A0ABQ9NX53</accession>
<reference evidence="2" key="1">
    <citation type="submission" date="2022-10" db="EMBL/GenBank/DDBJ databases">
        <title>Culturing micro-colonial fungi from biological soil crusts in the Mojave desert and describing Neophaeococcomyces mojavensis, and introducing the new genera and species Taxawa tesnikishii.</title>
        <authorList>
            <person name="Kurbessoian T."/>
            <person name="Stajich J.E."/>
        </authorList>
    </citation>
    <scope>NUCLEOTIDE SEQUENCE</scope>
    <source>
        <strain evidence="2">TK_1</strain>
    </source>
</reference>
<evidence type="ECO:0000313" key="3">
    <source>
        <dbReference type="Proteomes" id="UP001172684"/>
    </source>
</evidence>
<dbReference type="EMBL" id="JAPDRL010000015">
    <property type="protein sequence ID" value="KAJ9666960.1"/>
    <property type="molecule type" value="Genomic_DNA"/>
</dbReference>
<comment type="caution">
    <text evidence="2">The sequence shown here is derived from an EMBL/GenBank/DDBJ whole genome shotgun (WGS) entry which is preliminary data.</text>
</comment>
<dbReference type="Proteomes" id="UP001172684">
    <property type="component" value="Unassembled WGS sequence"/>
</dbReference>
<gene>
    <name evidence="2" type="ORF">H2201_002793</name>
</gene>
<keyword evidence="1" id="KW-0732">Signal</keyword>
<protein>
    <submittedName>
        <fullName evidence="2">Uncharacterized protein</fullName>
    </submittedName>
</protein>
<organism evidence="2 3">
    <name type="scientific">Coniosporium apollinis</name>
    <dbReference type="NCBI Taxonomy" id="61459"/>
    <lineage>
        <taxon>Eukaryota</taxon>
        <taxon>Fungi</taxon>
        <taxon>Dikarya</taxon>
        <taxon>Ascomycota</taxon>
        <taxon>Pezizomycotina</taxon>
        <taxon>Dothideomycetes</taxon>
        <taxon>Dothideomycetes incertae sedis</taxon>
        <taxon>Coniosporium</taxon>
    </lineage>
</organism>
<name>A0ABQ9NX53_9PEZI</name>
<feature type="chain" id="PRO_5046458368" evidence="1">
    <location>
        <begin position="23"/>
        <end position="272"/>
    </location>
</feature>
<sequence length="272" mass="29074">MARMTLLPFLSAALPFAILAAAQIRLPGYDYSIAEANASGVYELPGLLLDSNGLTSFSNNSSQAWRLTQTVTRRPSDLLTLGNSYFTVSSESNSSLQYVACAWWFSVPDDVASASQADDGSCSAIVGADCVRDLKDQYLREATALANQEYAANYICGDFFASIGSQQRPASCQNFFESVFQGSQGLMTVSTGPNDTSTRPFLTKMFDTGSYSSLGLADAQAAAPKQASNYTAYDAAVRSITSFIIIRLGNTTATSQNGFADVQMVCARAKEV</sequence>
<keyword evidence="3" id="KW-1185">Reference proteome</keyword>
<evidence type="ECO:0000313" key="2">
    <source>
        <dbReference type="EMBL" id="KAJ9666960.1"/>
    </source>
</evidence>
<evidence type="ECO:0000256" key="1">
    <source>
        <dbReference type="SAM" id="SignalP"/>
    </source>
</evidence>